<feature type="compositionally biased region" description="Acidic residues" evidence="1">
    <location>
        <begin position="181"/>
        <end position="190"/>
    </location>
</feature>
<gene>
    <name evidence="3" type="ORF">CRE_10172</name>
</gene>
<dbReference type="SMART" id="SM00228">
    <property type="entry name" value="PDZ"/>
    <property type="match status" value="2"/>
</dbReference>
<feature type="compositionally biased region" description="Basic and acidic residues" evidence="1">
    <location>
        <begin position="272"/>
        <end position="281"/>
    </location>
</feature>
<accession>E3M6P6</accession>
<dbReference type="HOGENOM" id="CLU_349927_0_0_1"/>
<dbReference type="AlphaFoldDB" id="E3M6P6"/>
<dbReference type="OrthoDB" id="5842392at2759"/>
<dbReference type="Gene3D" id="2.30.42.10">
    <property type="match status" value="1"/>
</dbReference>
<dbReference type="InterPro" id="IPR001478">
    <property type="entry name" value="PDZ"/>
</dbReference>
<dbReference type="InParanoid" id="E3M6P6"/>
<evidence type="ECO:0000256" key="1">
    <source>
        <dbReference type="SAM" id="MobiDB-lite"/>
    </source>
</evidence>
<dbReference type="PANTHER" id="PTHR31327">
    <property type="entry name" value="SPERM MEIOSIS PDZ DOMAIN CONTAINING PROTEINS-RELATED"/>
    <property type="match status" value="1"/>
</dbReference>
<evidence type="ECO:0000313" key="4">
    <source>
        <dbReference type="Proteomes" id="UP000008281"/>
    </source>
</evidence>
<feature type="compositionally biased region" description="Polar residues" evidence="1">
    <location>
        <begin position="295"/>
        <end position="307"/>
    </location>
</feature>
<dbReference type="EMBL" id="DS268426">
    <property type="protein sequence ID" value="EFO93118.1"/>
    <property type="molecule type" value="Genomic_DNA"/>
</dbReference>
<feature type="compositionally biased region" description="Basic and acidic residues" evidence="1">
    <location>
        <begin position="191"/>
        <end position="202"/>
    </location>
</feature>
<dbReference type="SUPFAM" id="SSF50156">
    <property type="entry name" value="PDZ domain-like"/>
    <property type="match status" value="2"/>
</dbReference>
<dbReference type="Proteomes" id="UP000008281">
    <property type="component" value="Unassembled WGS sequence"/>
</dbReference>
<feature type="compositionally biased region" description="Low complexity" evidence="1">
    <location>
        <begin position="282"/>
        <end position="294"/>
    </location>
</feature>
<feature type="domain" description="PDZ" evidence="2">
    <location>
        <begin position="441"/>
        <end position="522"/>
    </location>
</feature>
<organism evidence="4">
    <name type="scientific">Caenorhabditis remanei</name>
    <name type="common">Caenorhabditis vulgaris</name>
    <dbReference type="NCBI Taxonomy" id="31234"/>
    <lineage>
        <taxon>Eukaryota</taxon>
        <taxon>Metazoa</taxon>
        <taxon>Ecdysozoa</taxon>
        <taxon>Nematoda</taxon>
        <taxon>Chromadorea</taxon>
        <taxon>Rhabditida</taxon>
        <taxon>Rhabditina</taxon>
        <taxon>Rhabditomorpha</taxon>
        <taxon>Rhabditoidea</taxon>
        <taxon>Rhabditidae</taxon>
        <taxon>Peloderinae</taxon>
        <taxon>Caenorhabditis</taxon>
    </lineage>
</organism>
<dbReference type="eggNOG" id="KOG3528">
    <property type="taxonomic scope" value="Eukaryota"/>
</dbReference>
<evidence type="ECO:0000259" key="2">
    <source>
        <dbReference type="PROSITE" id="PS50106"/>
    </source>
</evidence>
<keyword evidence="4" id="KW-1185">Reference proteome</keyword>
<dbReference type="InterPro" id="IPR036034">
    <property type="entry name" value="PDZ_sf"/>
</dbReference>
<evidence type="ECO:0000313" key="3">
    <source>
        <dbReference type="EMBL" id="EFO93118.1"/>
    </source>
</evidence>
<dbReference type="STRING" id="31234.E3M6P6"/>
<dbReference type="PROSITE" id="PS50106">
    <property type="entry name" value="PDZ"/>
    <property type="match status" value="1"/>
</dbReference>
<dbReference type="PANTHER" id="PTHR31327:SF7">
    <property type="entry name" value="PDZ DOMAIN-CONTAINING PROTEIN"/>
    <property type="match status" value="1"/>
</dbReference>
<protein>
    <recommendedName>
        <fullName evidence="2">PDZ domain-containing protein</fullName>
    </recommendedName>
</protein>
<feature type="region of interest" description="Disordered" evidence="1">
    <location>
        <begin position="181"/>
        <end position="307"/>
    </location>
</feature>
<proteinExistence type="predicted"/>
<feature type="compositionally biased region" description="Basic and acidic residues" evidence="1">
    <location>
        <begin position="223"/>
        <end position="233"/>
    </location>
</feature>
<sequence>MLYENYYGILIESLESPKEIVSDNAIAYGIKEFDPFFCIYSIQTLDFDSMNCTMSIVTNPKGESGNIPKNVLEEVLKISFKAFYTYHTKTQCFDWFKDDYCFTHYPAHLEHGGTAQVELFFESIRNGVFLLKGKISSISDSTTSTTTHTLVVGEGRMYMLKLNSSTGILDNESVAVMDIEREDSEETDPSPDDRQEIGEQNDRTIGNDFDDVPLQSSGNEIGESLRETPRESPPEEDAPDDISMRFGSSESSDWNNPQNPFLEDDNNSVRVRNTEHSEKSSSGESSYSEPSMNSTVSMNSVRSSISESRVNLETTMNTAEGHISNVPVDVTEIIPGIATVIVKVVPGKTCGVVLNDSLDVVRVENDSFCESAIQVGDRVLSVNRSQCKNPNDFYSLLYASGDTVEICVKREEKTESELADLLKDDGDILGSLKTREGFKYSVTRTRTDKNDTVFGLTVTQYSNRVLVSDLRDDSLCAELLQKGDHICDIDRIPVTNHIEFQRIIEHKLMTQQIVSLLIERPASDEARKWLSDGLNQEKSNFLVIDEVSVGKNNWVDEDGQIKTKKPMLELWNPKISNLIDENSSEETIFSEVVSTMFPTVYTEDLARDEAIINQTRRSQRKPWKSTKQISQSILKAPGVVEDELAQLSMNDNYDFTFVNVNRKAAVDAEDALAVLLESLGIEEKHELSSYARLPIKGYCHIIHFSVWSPIDAKKLYRLVGSEKLWHQLFVEGVVNGTSAFVWTRVTTEQVLNGALATTIKSFNIEYELSEKITHIDGKQLKRDLANSRSYRNIMIALKNVRFKTF</sequence>
<dbReference type="InterPro" id="IPR040264">
    <property type="entry name" value="T15H9.4-like"/>
</dbReference>
<reference evidence="3" key="1">
    <citation type="submission" date="2007-07" db="EMBL/GenBank/DDBJ databases">
        <title>PCAP assembly of the Caenorhabditis remanei genome.</title>
        <authorList>
            <consortium name="The Caenorhabditis remanei Sequencing Consortium"/>
            <person name="Wilson R.K."/>
        </authorList>
    </citation>
    <scope>NUCLEOTIDE SEQUENCE [LARGE SCALE GENOMIC DNA]</scope>
    <source>
        <strain evidence="3">PB4641</strain>
    </source>
</reference>
<feature type="compositionally biased region" description="Polar residues" evidence="1">
    <location>
        <begin position="246"/>
        <end position="259"/>
    </location>
</feature>
<name>E3M6P6_CAERE</name>